<organism evidence="8 9">
    <name type="scientific">Schumannella soli</name>
    <dbReference type="NCBI Taxonomy" id="2590779"/>
    <lineage>
        <taxon>Bacteria</taxon>
        <taxon>Bacillati</taxon>
        <taxon>Actinomycetota</taxon>
        <taxon>Actinomycetes</taxon>
        <taxon>Micrococcales</taxon>
        <taxon>Microbacteriaceae</taxon>
        <taxon>Schumannella</taxon>
    </lineage>
</organism>
<feature type="region of interest" description="Disordered" evidence="6">
    <location>
        <begin position="130"/>
        <end position="159"/>
    </location>
</feature>
<evidence type="ECO:0000256" key="2">
    <source>
        <dbReference type="ARBA" id="ARBA00007637"/>
    </source>
</evidence>
<dbReference type="Proteomes" id="UP000316252">
    <property type="component" value="Unassembled WGS sequence"/>
</dbReference>
<evidence type="ECO:0000256" key="6">
    <source>
        <dbReference type="SAM" id="MobiDB-lite"/>
    </source>
</evidence>
<dbReference type="InterPro" id="IPR036291">
    <property type="entry name" value="NAD(P)-bd_dom_sf"/>
</dbReference>
<dbReference type="AlphaFoldDB" id="A0A506Y0H2"/>
<feature type="compositionally biased region" description="Basic and acidic residues" evidence="6">
    <location>
        <begin position="140"/>
        <end position="156"/>
    </location>
</feature>
<accession>A0A506Y0H2</accession>
<evidence type="ECO:0000313" key="9">
    <source>
        <dbReference type="Proteomes" id="UP000316252"/>
    </source>
</evidence>
<comment type="caution">
    <text evidence="8">The sequence shown here is derived from an EMBL/GenBank/DDBJ whole genome shotgun (WGS) entry which is preliminary data.</text>
</comment>
<evidence type="ECO:0000256" key="4">
    <source>
        <dbReference type="ARBA" id="ARBA00031367"/>
    </source>
</evidence>
<dbReference type="PANTHER" id="PTHR43725">
    <property type="entry name" value="UDP-GLUCOSE 4-EPIMERASE"/>
    <property type="match status" value="1"/>
</dbReference>
<dbReference type="Pfam" id="PF01370">
    <property type="entry name" value="Epimerase"/>
    <property type="match status" value="1"/>
</dbReference>
<dbReference type="EMBL" id="VHQG01000002">
    <property type="protein sequence ID" value="TPW75515.1"/>
    <property type="molecule type" value="Genomic_DNA"/>
</dbReference>
<dbReference type="RefSeq" id="WP_141162875.1">
    <property type="nucleotide sequence ID" value="NZ_VHQG01000002.1"/>
</dbReference>
<dbReference type="OrthoDB" id="9801785at2"/>
<evidence type="ECO:0000256" key="5">
    <source>
        <dbReference type="ARBA" id="ARBA00033067"/>
    </source>
</evidence>
<feature type="domain" description="NAD-dependent epimerase/dehydratase" evidence="7">
    <location>
        <begin position="4"/>
        <end position="278"/>
    </location>
</feature>
<dbReference type="SUPFAM" id="SSF51735">
    <property type="entry name" value="NAD(P)-binding Rossmann-fold domains"/>
    <property type="match status" value="1"/>
</dbReference>
<comment type="similarity">
    <text evidence="2">Belongs to the NAD(P)-dependent epimerase/dehydratase family.</text>
</comment>
<protein>
    <recommendedName>
        <fullName evidence="3">UDP-glucose 4-epimerase</fullName>
    </recommendedName>
    <alternativeName>
        <fullName evidence="5">Galactowaldenase</fullName>
    </alternativeName>
    <alternativeName>
        <fullName evidence="4">UDP-galactose 4-epimerase</fullName>
    </alternativeName>
</protein>
<evidence type="ECO:0000256" key="3">
    <source>
        <dbReference type="ARBA" id="ARBA00018569"/>
    </source>
</evidence>
<dbReference type="PANTHER" id="PTHR43725:SF53">
    <property type="entry name" value="UDP-ARABINOSE 4-EPIMERASE 1"/>
    <property type="match status" value="1"/>
</dbReference>
<proteinExistence type="inferred from homology"/>
<evidence type="ECO:0000259" key="7">
    <source>
        <dbReference type="Pfam" id="PF01370"/>
    </source>
</evidence>
<dbReference type="InterPro" id="IPR001509">
    <property type="entry name" value="Epimerase_deHydtase"/>
</dbReference>
<keyword evidence="9" id="KW-1185">Reference proteome</keyword>
<evidence type="ECO:0000313" key="8">
    <source>
        <dbReference type="EMBL" id="TPW75515.1"/>
    </source>
</evidence>
<dbReference type="Gene3D" id="3.40.50.720">
    <property type="entry name" value="NAD(P)-binding Rossmann-like Domain"/>
    <property type="match status" value="1"/>
</dbReference>
<name>A0A506Y0H2_9MICO</name>
<sequence length="349" mass="37061">MRLLVTGGAGFIGSHVVDAALDRGIEVRVLDSLRGDVHEGPATVPDGVELIVGDARDRDTLDRALLGVDAVCHQAAKVGLGKEIGDAPDYVASNDLATAQLLAAAARAGIGRLVLASSMVVYGEGAYSGSSGLVRPAPRRRSDLDAGQFDPRHPDTGEVLSPELLDEDAALDPRNVYAATKLAQEHLSAAWARETGGRVAALRYHNVYGPRMPKNTPYAGVASLFRSAIARGETPRVFEDGGQRRDFVHVADVADANLAALDWTDAQQPGAVRAFNIGSGRVTTILEMAELLAHHAGGDAPIVTGEYRLGDVRHITASSERAARELGWRARRDLDEGMREFATAPLRGE</sequence>
<comment type="pathway">
    <text evidence="1">Carbohydrate metabolism; galactose metabolism.</text>
</comment>
<reference evidence="8 9" key="1">
    <citation type="submission" date="2019-06" db="EMBL/GenBank/DDBJ databases">
        <authorList>
            <person name="Li F."/>
        </authorList>
    </citation>
    <scope>NUCLEOTIDE SEQUENCE [LARGE SCALE GENOMIC DNA]</scope>
    <source>
        <strain evidence="8 9">10F1D-1</strain>
    </source>
</reference>
<gene>
    <name evidence="8" type="ORF">FJ657_06385</name>
</gene>
<evidence type="ECO:0000256" key="1">
    <source>
        <dbReference type="ARBA" id="ARBA00004947"/>
    </source>
</evidence>